<accession>A0ABY7JSD8</accession>
<organism evidence="3 4">
    <name type="scientific">Jatrophihabitans cynanchi</name>
    <dbReference type="NCBI Taxonomy" id="2944128"/>
    <lineage>
        <taxon>Bacteria</taxon>
        <taxon>Bacillati</taxon>
        <taxon>Actinomycetota</taxon>
        <taxon>Actinomycetes</taxon>
        <taxon>Jatrophihabitantales</taxon>
        <taxon>Jatrophihabitantaceae</taxon>
        <taxon>Jatrophihabitans</taxon>
    </lineage>
</organism>
<sequence length="327" mass="32317">MITEHIRRPRRAVAAATLAIGALALAACSSSANGGTHAAHTSAGQTSAPAPAGSAPSSPAPATSDSSPAASDNALSVTATDSAAAMSFDISGTPHAGLVTITLQNTGKYAHEMGLARTKPGVTLAQVKAALMKGDEAKAKALQVDPDHEISAPAIVGPGLTEQVTVPLLAGHYIVTCFLPGPDGMPHVAMGMIDEFTVTDGAGADQPPASDGTITLTDKAITLPDGFTGSGTFTVTNTGTAAHDFSVASLKSAGSLGAYFQCVAGSFGKGTPIDACPGTLAGGVTALAPGASAYVTIQLAPGHYGYVSTQGDGKDFQAGLNGEFEVA</sequence>
<gene>
    <name evidence="3" type="ORF">M6B22_13010</name>
</gene>
<proteinExistence type="predicted"/>
<dbReference type="PROSITE" id="PS51257">
    <property type="entry name" value="PROKAR_LIPOPROTEIN"/>
    <property type="match status" value="1"/>
</dbReference>
<feature type="region of interest" description="Disordered" evidence="1">
    <location>
        <begin position="34"/>
        <end position="74"/>
    </location>
</feature>
<reference evidence="3" key="1">
    <citation type="submission" date="2022-05" db="EMBL/GenBank/DDBJ databases">
        <title>Jatrophihabitans sp. SB3-54 whole genome sequence.</title>
        <authorList>
            <person name="Suh M.K."/>
            <person name="Eom M.K."/>
            <person name="Kim J.S."/>
            <person name="Kim H.S."/>
            <person name="Do H.E."/>
            <person name="Shin Y.K."/>
            <person name="Lee J.-S."/>
        </authorList>
    </citation>
    <scope>NUCLEOTIDE SEQUENCE</scope>
    <source>
        <strain evidence="3">SB3-54</strain>
    </source>
</reference>
<name>A0ABY7JSD8_9ACTN</name>
<protein>
    <recommendedName>
        <fullName evidence="5">Copper binding plastocyanin/azurin family protein</fullName>
    </recommendedName>
</protein>
<dbReference type="SUPFAM" id="SSF49503">
    <property type="entry name" value="Cupredoxins"/>
    <property type="match status" value="1"/>
</dbReference>
<dbReference type="Gene3D" id="2.60.40.420">
    <property type="entry name" value="Cupredoxins - blue copper proteins"/>
    <property type="match status" value="1"/>
</dbReference>
<feature type="chain" id="PRO_5046919663" description="Copper binding plastocyanin/azurin family protein" evidence="2">
    <location>
        <begin position="35"/>
        <end position="327"/>
    </location>
</feature>
<dbReference type="EMBL" id="CP097463">
    <property type="protein sequence ID" value="WAX55463.1"/>
    <property type="molecule type" value="Genomic_DNA"/>
</dbReference>
<dbReference type="Proteomes" id="UP001164693">
    <property type="component" value="Chromosome"/>
</dbReference>
<keyword evidence="4" id="KW-1185">Reference proteome</keyword>
<dbReference type="RefSeq" id="WP_269441976.1">
    <property type="nucleotide sequence ID" value="NZ_CP097463.1"/>
</dbReference>
<dbReference type="InterPro" id="IPR008972">
    <property type="entry name" value="Cupredoxin"/>
</dbReference>
<evidence type="ECO:0000256" key="2">
    <source>
        <dbReference type="SAM" id="SignalP"/>
    </source>
</evidence>
<keyword evidence="2" id="KW-0732">Signal</keyword>
<feature type="compositionally biased region" description="Low complexity" evidence="1">
    <location>
        <begin position="42"/>
        <end position="72"/>
    </location>
</feature>
<feature type="signal peptide" evidence="2">
    <location>
        <begin position="1"/>
        <end position="34"/>
    </location>
</feature>
<evidence type="ECO:0000256" key="1">
    <source>
        <dbReference type="SAM" id="MobiDB-lite"/>
    </source>
</evidence>
<evidence type="ECO:0008006" key="5">
    <source>
        <dbReference type="Google" id="ProtNLM"/>
    </source>
</evidence>
<evidence type="ECO:0000313" key="3">
    <source>
        <dbReference type="EMBL" id="WAX55463.1"/>
    </source>
</evidence>
<evidence type="ECO:0000313" key="4">
    <source>
        <dbReference type="Proteomes" id="UP001164693"/>
    </source>
</evidence>